<dbReference type="Proteomes" id="UP000515349">
    <property type="component" value="Chromosome"/>
</dbReference>
<evidence type="ECO:0000313" key="3">
    <source>
        <dbReference type="EMBL" id="QMS97727.1"/>
    </source>
</evidence>
<reference evidence="3 4" key="1">
    <citation type="submission" date="2020-07" db="EMBL/GenBank/DDBJ databases">
        <title>Chryseobacterium sp.cx-624.</title>
        <authorList>
            <person name="Yang C."/>
        </authorList>
    </citation>
    <scope>NUCLEOTIDE SEQUENCE [LARGE SCALE GENOMIC DNA]</scope>
    <source>
        <strain evidence="4">cx-624</strain>
        <strain evidence="3">Cx-624</strain>
    </source>
</reference>
<proteinExistence type="predicted"/>
<dbReference type="AlphaFoldDB" id="A0A7D7QT32"/>
<dbReference type="KEGG" id="cbau:H1R16_08340"/>
<dbReference type="PANTHER" id="PTHR46825">
    <property type="entry name" value="D-ALANYL-D-ALANINE-CARBOXYPEPTIDASE/ENDOPEPTIDASE AMPH"/>
    <property type="match status" value="1"/>
</dbReference>
<sequence length="421" mass="47529">MRKGFWLGLMCLMLLGSCKKELEIFQKEPETHLPNFGNVKLNEVFSRKDSKQANGDSIDAVIQNYYNTVWEGGDLWGGFLIAKGDDILFEGYRGFAQDNKQEPITQSTPLHVASISKTITAMAVMKLVEAGKLKLDDEITKYFPDLPYPGVTVQSLLTQRSGLPKYEYFIEKIEPKPAELSKKYLTNQDILNLMIRHKPEAARSPNTGFMYCNTNFAVLALLVEKVTATPFPAAMEQMVFKPLKMKNSFIFQEKDTLTASKSFYNRGPKVYPYDRLDLIYGDKNVYTTPRDLLNFSRAMYAENFLRKDLKDMVFEPYSNERAGINNYGIGFRMKVYDNGNKLTFHTGWWHGTNSVFAHLLGSNVTIVAIGNKFSRQPYTALSLAALFDQYPIEVDRLKNTLKKGSAASSGSEEDSAGINGG</sequence>
<evidence type="ECO:0000313" key="5">
    <source>
        <dbReference type="Proteomes" id="UP000539710"/>
    </source>
</evidence>
<dbReference type="EMBL" id="JACEUX010000002">
    <property type="protein sequence ID" value="MBA5246931.1"/>
    <property type="molecule type" value="Genomic_DNA"/>
</dbReference>
<dbReference type="SUPFAM" id="SSF56601">
    <property type="entry name" value="beta-lactamase/transpeptidase-like"/>
    <property type="match status" value="1"/>
</dbReference>
<dbReference type="Gene3D" id="3.40.710.10">
    <property type="entry name" value="DD-peptidase/beta-lactamase superfamily"/>
    <property type="match status" value="1"/>
</dbReference>
<dbReference type="EMBL" id="CP059472">
    <property type="protein sequence ID" value="QMS97727.1"/>
    <property type="molecule type" value="Genomic_DNA"/>
</dbReference>
<dbReference type="InterPro" id="IPR001466">
    <property type="entry name" value="Beta-lactam-related"/>
</dbReference>
<dbReference type="Proteomes" id="UP000539710">
    <property type="component" value="Unassembled WGS sequence"/>
</dbReference>
<protein>
    <submittedName>
        <fullName evidence="3">Beta-lactamase family protein</fullName>
    </submittedName>
</protein>
<evidence type="ECO:0000313" key="4">
    <source>
        <dbReference type="Proteomes" id="UP000515349"/>
    </source>
</evidence>
<dbReference type="PANTHER" id="PTHR46825:SF9">
    <property type="entry name" value="BETA-LACTAMASE-RELATED DOMAIN-CONTAINING PROTEIN"/>
    <property type="match status" value="1"/>
</dbReference>
<reference evidence="2" key="3">
    <citation type="submission" date="2020-07" db="EMBL/GenBank/DDBJ databases">
        <authorList>
            <person name="Yang C."/>
        </authorList>
    </citation>
    <scope>NUCLEOTIDE SEQUENCE</scope>
    <source>
        <strain evidence="2">Cx-624</strain>
    </source>
</reference>
<reference evidence="5" key="2">
    <citation type="submission" date="2020-07" db="EMBL/GenBank/DDBJ databases">
        <title>Flavobacterium sp. xlx-214.</title>
        <authorList>
            <person name="Yang C."/>
        </authorList>
    </citation>
    <scope>NUCLEOTIDE SEQUENCE [LARGE SCALE GENOMIC DNA]</scope>
    <source>
        <strain evidence="5">CX-624</strain>
    </source>
</reference>
<dbReference type="Pfam" id="PF00144">
    <property type="entry name" value="Beta-lactamase"/>
    <property type="match status" value="1"/>
</dbReference>
<dbReference type="InterPro" id="IPR012338">
    <property type="entry name" value="Beta-lactam/transpept-like"/>
</dbReference>
<organism evidence="3 4">
    <name type="scientific">Marnyiella aurantia</name>
    <dbReference type="NCBI Taxonomy" id="2758037"/>
    <lineage>
        <taxon>Bacteria</taxon>
        <taxon>Pseudomonadati</taxon>
        <taxon>Bacteroidota</taxon>
        <taxon>Flavobacteriia</taxon>
        <taxon>Flavobacteriales</taxon>
        <taxon>Weeksellaceae</taxon>
        <taxon>Marnyiella</taxon>
    </lineage>
</organism>
<name>A0A7D7QT32_9FLAO</name>
<dbReference type="RefSeq" id="WP_181887036.1">
    <property type="nucleotide sequence ID" value="NZ_CP059472.1"/>
</dbReference>
<evidence type="ECO:0000313" key="2">
    <source>
        <dbReference type="EMBL" id="MBA5246931.1"/>
    </source>
</evidence>
<dbReference type="InterPro" id="IPR050491">
    <property type="entry name" value="AmpC-like"/>
</dbReference>
<accession>A0A7D7QT32</accession>
<keyword evidence="5" id="KW-1185">Reference proteome</keyword>
<dbReference type="PROSITE" id="PS51257">
    <property type="entry name" value="PROKAR_LIPOPROTEIN"/>
    <property type="match status" value="1"/>
</dbReference>
<gene>
    <name evidence="3" type="ORF">H1R16_08340</name>
    <name evidence="2" type="ORF">H2507_07100</name>
</gene>
<evidence type="ECO:0000259" key="1">
    <source>
        <dbReference type="Pfam" id="PF00144"/>
    </source>
</evidence>
<feature type="domain" description="Beta-lactamase-related" evidence="1">
    <location>
        <begin position="79"/>
        <end position="377"/>
    </location>
</feature>